<organism evidence="8 9">
    <name type="scientific">Zingiber officinale</name>
    <name type="common">Ginger</name>
    <name type="synonym">Amomum zingiber</name>
    <dbReference type="NCBI Taxonomy" id="94328"/>
    <lineage>
        <taxon>Eukaryota</taxon>
        <taxon>Viridiplantae</taxon>
        <taxon>Streptophyta</taxon>
        <taxon>Embryophyta</taxon>
        <taxon>Tracheophyta</taxon>
        <taxon>Spermatophyta</taxon>
        <taxon>Magnoliopsida</taxon>
        <taxon>Liliopsida</taxon>
        <taxon>Zingiberales</taxon>
        <taxon>Zingiberaceae</taxon>
        <taxon>Zingiber</taxon>
    </lineage>
</organism>
<dbReference type="GO" id="GO:0005543">
    <property type="term" value="F:phospholipid binding"/>
    <property type="evidence" value="ECO:0007669"/>
    <property type="project" value="TreeGrafter"/>
</dbReference>
<dbReference type="Proteomes" id="UP000734854">
    <property type="component" value="Unassembled WGS sequence"/>
</dbReference>
<dbReference type="PROSITE" id="PS50942">
    <property type="entry name" value="ENTH"/>
    <property type="match status" value="1"/>
</dbReference>
<feature type="region of interest" description="Disordered" evidence="6">
    <location>
        <begin position="148"/>
        <end position="233"/>
    </location>
</feature>
<dbReference type="GO" id="GO:0005886">
    <property type="term" value="C:plasma membrane"/>
    <property type="evidence" value="ECO:0007669"/>
    <property type="project" value="TreeGrafter"/>
</dbReference>
<keyword evidence="9" id="KW-1185">Reference proteome</keyword>
<accession>A0A8J5H410</accession>
<dbReference type="SUPFAM" id="SSF48464">
    <property type="entry name" value="ENTH/VHS domain"/>
    <property type="match status" value="1"/>
</dbReference>
<keyword evidence="5" id="KW-0968">Cytoplasmic vesicle</keyword>
<dbReference type="GO" id="GO:0005794">
    <property type="term" value="C:Golgi apparatus"/>
    <property type="evidence" value="ECO:0007669"/>
    <property type="project" value="UniProtKB-SubCell"/>
</dbReference>
<feature type="compositionally biased region" description="Basic and acidic residues" evidence="6">
    <location>
        <begin position="217"/>
        <end position="233"/>
    </location>
</feature>
<comment type="caution">
    <text evidence="8">The sequence shown here is derived from an EMBL/GenBank/DDBJ whole genome shotgun (WGS) entry which is preliminary data.</text>
</comment>
<proteinExistence type="inferred from homology"/>
<dbReference type="SMART" id="SM00273">
    <property type="entry name" value="ENTH"/>
    <property type="match status" value="1"/>
</dbReference>
<dbReference type="InterPro" id="IPR013809">
    <property type="entry name" value="ENTH"/>
</dbReference>
<gene>
    <name evidence="8" type="ORF">ZIOFF_025701</name>
</gene>
<evidence type="ECO:0000256" key="3">
    <source>
        <dbReference type="ARBA" id="ARBA00010130"/>
    </source>
</evidence>
<comment type="similarity">
    <text evidence="3">Belongs to the epsin family.</text>
</comment>
<evidence type="ECO:0000256" key="2">
    <source>
        <dbReference type="ARBA" id="ARBA00004555"/>
    </source>
</evidence>
<evidence type="ECO:0000256" key="5">
    <source>
        <dbReference type="ARBA" id="ARBA00023329"/>
    </source>
</evidence>
<feature type="compositionally biased region" description="Polar residues" evidence="6">
    <location>
        <begin position="617"/>
        <end position="640"/>
    </location>
</feature>
<evidence type="ECO:0000313" key="9">
    <source>
        <dbReference type="Proteomes" id="UP000734854"/>
    </source>
</evidence>
<feature type="compositionally biased region" description="Low complexity" evidence="6">
    <location>
        <begin position="457"/>
        <end position="470"/>
    </location>
</feature>
<dbReference type="InterPro" id="IPR008942">
    <property type="entry name" value="ENTH_VHS"/>
</dbReference>
<dbReference type="EMBL" id="JACMSC010000007">
    <property type="protein sequence ID" value="KAG6515309.1"/>
    <property type="molecule type" value="Genomic_DNA"/>
</dbReference>
<feature type="region of interest" description="Disordered" evidence="6">
    <location>
        <begin position="430"/>
        <end position="471"/>
    </location>
</feature>
<dbReference type="GO" id="GO:0030125">
    <property type="term" value="C:clathrin vesicle coat"/>
    <property type="evidence" value="ECO:0007669"/>
    <property type="project" value="TreeGrafter"/>
</dbReference>
<feature type="compositionally biased region" description="Polar residues" evidence="6">
    <location>
        <begin position="445"/>
        <end position="456"/>
    </location>
</feature>
<dbReference type="Gene3D" id="1.25.40.90">
    <property type="match status" value="1"/>
</dbReference>
<dbReference type="GO" id="GO:0030276">
    <property type="term" value="F:clathrin binding"/>
    <property type="evidence" value="ECO:0007669"/>
    <property type="project" value="TreeGrafter"/>
</dbReference>
<keyword evidence="4" id="KW-0333">Golgi apparatus</keyword>
<dbReference type="PANTHER" id="PTHR12276">
    <property type="entry name" value="EPSIN/ENT-RELATED"/>
    <property type="match status" value="1"/>
</dbReference>
<dbReference type="PANTHER" id="PTHR12276:SF91">
    <property type="entry name" value="CLATHRIN INTERACTOR EPSIN 2-RELATED"/>
    <property type="match status" value="1"/>
</dbReference>
<dbReference type="Pfam" id="PF01417">
    <property type="entry name" value="ENTH"/>
    <property type="match status" value="1"/>
</dbReference>
<dbReference type="GO" id="GO:0005768">
    <property type="term" value="C:endosome"/>
    <property type="evidence" value="ECO:0007669"/>
    <property type="project" value="TreeGrafter"/>
</dbReference>
<evidence type="ECO:0000256" key="1">
    <source>
        <dbReference type="ARBA" id="ARBA00004132"/>
    </source>
</evidence>
<feature type="compositionally biased region" description="Basic and acidic residues" evidence="6">
    <location>
        <begin position="148"/>
        <end position="161"/>
    </location>
</feature>
<name>A0A8J5H410_ZINOF</name>
<evidence type="ECO:0000313" key="8">
    <source>
        <dbReference type="EMBL" id="KAG6515309.1"/>
    </source>
</evidence>
<feature type="region of interest" description="Disordered" evidence="6">
    <location>
        <begin position="293"/>
        <end position="318"/>
    </location>
</feature>
<dbReference type="FunFam" id="1.25.40.90:FF:000006">
    <property type="entry name" value="Clathrin interactor 1"/>
    <property type="match status" value="1"/>
</dbReference>
<feature type="domain" description="ENTH" evidence="7">
    <location>
        <begin position="18"/>
        <end position="150"/>
    </location>
</feature>
<comment type="subcellular location">
    <subcellularLocation>
        <location evidence="1">Cytoplasmic vesicle</location>
        <location evidence="1">Clathrin-coated vesicle</location>
    </subcellularLocation>
    <subcellularLocation>
        <location evidence="2">Golgi apparatus</location>
    </subcellularLocation>
</comment>
<evidence type="ECO:0000259" key="7">
    <source>
        <dbReference type="PROSITE" id="PS50942"/>
    </source>
</evidence>
<feature type="region of interest" description="Disordered" evidence="6">
    <location>
        <begin position="613"/>
        <end position="652"/>
    </location>
</feature>
<sequence>MKKAFDQTVRDLKREVNKKVRKVPGIEQKVLDATSNESWGPHGSLLADIAQATRNYHEYQRIMNVIWKRINDTGKNWRHVYKALMVLEYLVANGSEHVIDNIKEHSYHISALSNFQYIDSSGRDQGSNIRRKSQILVALVNDREKIQEFRQKNSANRDMHRGSAGRPGRYSDNNDDYYENRYASRDEDPYGNRNKREVGHRDRGDDRGNGAGVQYGREGERNSGYADEHDNDNAERYSSGDYLLDWHKLLPDYCYIIRQLGQRLSDASVGAPPSYEEATRDVEIYVHDDRNGDDLVTAAPKVSSPSAPKSNSLSESTDQVSVPFATIDRFPASTNQGLDHPPDDVFFSTNQDENNGFDEFDPRDSSVSADPPVADSLEMGIFGPSSASDIYSLALTSSSATHNGAEVDCPANSGVGPDFGMMSSAADVFAQPGSNPFEDPPFVASQHSFDPEQNTATGTHFHSSSSTGGSEYPLPLVPKTETTGFDFDLSFGISYNPVLDGQQSSHTNAGILIPSVTQLNHDISATLTGKDAALSIHESRSVAPTNVQGNFQHQSGNSFGFSYNPALDGQLGSFASPANFTPEAPVSQQSNDFSAMLTGLQASVPTQGFQPVPLTHVQVNPQPQSGTPAPSASQATQYPTFNAHPGTPSNNHIAQMDNLSQLGLQITPAVTPHLQQNSDSQPQSAPFASQLTPSTTLDAHTITPVNNQTTQMETFSQYGQQIPPAAPTYGTENLNPRPQSVPAPFALQSTPFTTLEPHLITPVNNQSTQLNIFSQCPPTAPTNAQGNLMSHSSIPSQFASQTTTPVNNLTNQQNTFLQPGQQTQPTMDLALALVVPPVKDAPSKEKFEAKSRVWADTLSRGLVNLDISGPKTNPHADIGIDFDSMNRKEKREEKKLTAAPVSTITMGKAMGTGSGIGRAGAGVMSGPPNIMMGMGMMGGAGVGIGPMGGGPGMGIGPMGGGLGMGISPMGGGAGMGMRMGMGGYGGNMGQPMGMGMNPGMNQGMPARPPLMGTLPPGQGGTPGFGYNPINGGMGNYGSQQPYGGAYR</sequence>
<feature type="region of interest" description="Disordered" evidence="6">
    <location>
        <begin position="673"/>
        <end position="697"/>
    </location>
</feature>
<protein>
    <recommendedName>
        <fullName evidence="7">ENTH domain-containing protein</fullName>
    </recommendedName>
</protein>
<feature type="compositionally biased region" description="Basic and acidic residues" evidence="6">
    <location>
        <begin position="178"/>
        <end position="208"/>
    </location>
</feature>
<evidence type="ECO:0000256" key="4">
    <source>
        <dbReference type="ARBA" id="ARBA00023034"/>
    </source>
</evidence>
<evidence type="ECO:0000256" key="6">
    <source>
        <dbReference type="SAM" id="MobiDB-lite"/>
    </source>
</evidence>
<feature type="compositionally biased region" description="Low complexity" evidence="6">
    <location>
        <begin position="298"/>
        <end position="316"/>
    </location>
</feature>
<dbReference type="CDD" id="cd03571">
    <property type="entry name" value="ENTH"/>
    <property type="match status" value="1"/>
</dbReference>
<reference evidence="8 9" key="1">
    <citation type="submission" date="2020-08" db="EMBL/GenBank/DDBJ databases">
        <title>Plant Genome Project.</title>
        <authorList>
            <person name="Zhang R.-G."/>
        </authorList>
    </citation>
    <scope>NUCLEOTIDE SEQUENCE [LARGE SCALE GENOMIC DNA]</scope>
    <source>
        <tissue evidence="8">Rhizome</tissue>
    </source>
</reference>
<dbReference type="AlphaFoldDB" id="A0A8J5H410"/>
<dbReference type="GO" id="GO:0006897">
    <property type="term" value="P:endocytosis"/>
    <property type="evidence" value="ECO:0007669"/>
    <property type="project" value="TreeGrafter"/>
</dbReference>